<feature type="region of interest" description="Disordered" evidence="1">
    <location>
        <begin position="94"/>
        <end position="167"/>
    </location>
</feature>
<sequence length="185" mass="20928">MLSFYSTAFIVAPVSNSRVFRIVFCLMTSCLFGLPRYLATEVYGSTCENLDLNGIHVGPETGNSGRRLFMGLGDDQSMQMQEMHHWMRSAEERLAQKSCRKRGRSHLRSRTRDSRSPNSRERHPRKRSRSKEWKRSPSPVGGEALPPGRGEVRSPAEEGVPLQEESELLTTMMMGGNKGLWVGRL</sequence>
<accession>A0ABU6UNB0</accession>
<evidence type="ECO:0000313" key="3">
    <source>
        <dbReference type="Proteomes" id="UP001341840"/>
    </source>
</evidence>
<proteinExistence type="predicted"/>
<evidence type="ECO:0000256" key="1">
    <source>
        <dbReference type="SAM" id="MobiDB-lite"/>
    </source>
</evidence>
<keyword evidence="3" id="KW-1185">Reference proteome</keyword>
<gene>
    <name evidence="2" type="ORF">PIB30_070015</name>
</gene>
<organism evidence="2 3">
    <name type="scientific">Stylosanthes scabra</name>
    <dbReference type="NCBI Taxonomy" id="79078"/>
    <lineage>
        <taxon>Eukaryota</taxon>
        <taxon>Viridiplantae</taxon>
        <taxon>Streptophyta</taxon>
        <taxon>Embryophyta</taxon>
        <taxon>Tracheophyta</taxon>
        <taxon>Spermatophyta</taxon>
        <taxon>Magnoliopsida</taxon>
        <taxon>eudicotyledons</taxon>
        <taxon>Gunneridae</taxon>
        <taxon>Pentapetalae</taxon>
        <taxon>rosids</taxon>
        <taxon>fabids</taxon>
        <taxon>Fabales</taxon>
        <taxon>Fabaceae</taxon>
        <taxon>Papilionoideae</taxon>
        <taxon>50 kb inversion clade</taxon>
        <taxon>dalbergioids sensu lato</taxon>
        <taxon>Dalbergieae</taxon>
        <taxon>Pterocarpus clade</taxon>
        <taxon>Stylosanthes</taxon>
    </lineage>
</organism>
<feature type="compositionally biased region" description="Basic residues" evidence="1">
    <location>
        <begin position="98"/>
        <end position="109"/>
    </location>
</feature>
<reference evidence="2 3" key="1">
    <citation type="journal article" date="2023" name="Plants (Basel)">
        <title>Bridging the Gap: Combining Genomics and Transcriptomics Approaches to Understand Stylosanthes scabra, an Orphan Legume from the Brazilian Caatinga.</title>
        <authorList>
            <person name="Ferreira-Neto J.R.C."/>
            <person name="da Silva M.D."/>
            <person name="Binneck E."/>
            <person name="de Melo N.F."/>
            <person name="da Silva R.H."/>
            <person name="de Melo A.L.T.M."/>
            <person name="Pandolfi V."/>
            <person name="Bustamante F.O."/>
            <person name="Brasileiro-Vidal A.C."/>
            <person name="Benko-Iseppon A.M."/>
        </authorList>
    </citation>
    <scope>NUCLEOTIDE SEQUENCE [LARGE SCALE GENOMIC DNA]</scope>
    <source>
        <tissue evidence="2">Leaves</tissue>
    </source>
</reference>
<dbReference type="Proteomes" id="UP001341840">
    <property type="component" value="Unassembled WGS sequence"/>
</dbReference>
<protein>
    <submittedName>
        <fullName evidence="2">Uncharacterized protein</fullName>
    </submittedName>
</protein>
<evidence type="ECO:0000313" key="2">
    <source>
        <dbReference type="EMBL" id="MED6162389.1"/>
    </source>
</evidence>
<name>A0ABU6UNB0_9FABA</name>
<dbReference type="EMBL" id="JASCZI010121608">
    <property type="protein sequence ID" value="MED6162389.1"/>
    <property type="molecule type" value="Genomic_DNA"/>
</dbReference>
<comment type="caution">
    <text evidence="2">The sequence shown here is derived from an EMBL/GenBank/DDBJ whole genome shotgun (WGS) entry which is preliminary data.</text>
</comment>
<feature type="compositionally biased region" description="Basic and acidic residues" evidence="1">
    <location>
        <begin position="110"/>
        <end position="121"/>
    </location>
</feature>